<evidence type="ECO:0000256" key="2">
    <source>
        <dbReference type="ARBA" id="ARBA00022803"/>
    </source>
</evidence>
<dbReference type="AlphaFoldDB" id="A0A6A5C4N3"/>
<evidence type="ECO:0000259" key="4">
    <source>
        <dbReference type="Pfam" id="PF18253"/>
    </source>
</evidence>
<dbReference type="SMART" id="SM00028">
    <property type="entry name" value="TPR"/>
    <property type="match status" value="3"/>
</dbReference>
<dbReference type="VEuPathDB" id="AmoebaDB:NF0000960"/>
<name>A0A6A5C4N3_NAEFO</name>
<dbReference type="EMBL" id="VFQX01000003">
    <property type="protein sequence ID" value="KAF0984257.1"/>
    <property type="molecule type" value="Genomic_DNA"/>
</dbReference>
<protein>
    <recommendedName>
        <fullName evidence="4">Hsp70-interacting protein N-terminal domain-containing protein</fullName>
    </recommendedName>
</protein>
<feature type="compositionally biased region" description="Low complexity" evidence="3">
    <location>
        <begin position="403"/>
        <end position="450"/>
    </location>
</feature>
<evidence type="ECO:0000256" key="1">
    <source>
        <dbReference type="ARBA" id="ARBA00022737"/>
    </source>
</evidence>
<dbReference type="RefSeq" id="XP_044568970.1">
    <property type="nucleotide sequence ID" value="XM_044711179.1"/>
</dbReference>
<comment type="caution">
    <text evidence="5">The sequence shown here is derived from an EMBL/GenBank/DDBJ whole genome shotgun (WGS) entry which is preliminary data.</text>
</comment>
<dbReference type="InterPro" id="IPR019734">
    <property type="entry name" value="TPR_rpt"/>
</dbReference>
<keyword evidence="1" id="KW-0677">Repeat</keyword>
<gene>
    <name evidence="5" type="ORF">FDP41_007434</name>
</gene>
<dbReference type="GeneID" id="68114652"/>
<dbReference type="Gene3D" id="1.25.40.10">
    <property type="entry name" value="Tetratricopeptide repeat domain"/>
    <property type="match status" value="1"/>
</dbReference>
<proteinExistence type="predicted"/>
<feature type="region of interest" description="Disordered" evidence="3">
    <location>
        <begin position="145"/>
        <end position="197"/>
    </location>
</feature>
<dbReference type="VEuPathDB" id="AmoebaDB:FDP41_007434"/>
<evidence type="ECO:0000313" key="6">
    <source>
        <dbReference type="Proteomes" id="UP000444721"/>
    </source>
</evidence>
<dbReference type="Gene3D" id="1.10.260.100">
    <property type="match status" value="1"/>
</dbReference>
<sequence>MTPSAHLNQRSQQTTEHSPSNHKGVVFSASQLEALEQFVNYVKANPQIIREGDEFKFFRDFLIHDCGATKLIVDPCQQHAKTDQPSRLVEERPKQIPKQSKPLILEVSENDEEISSSQQQQNGLSDTNEPLLIPCQTKILKSNSTLPEEQHTNLSSSPPSSSSCAAKTAGSYSELMKSSSSSLGGDTKSSHVGETTAATTTISSPTLTLADSKYLNNMGRFEFGISSSTTKNSKLANEYTSKGNQLLKEKQFELAAIHYGKSIELQNGESALLFIKRAECMAMLNKPLSVRRDCDAAITLNPDAGKAYRLRAKAYFVLRKYEQARDDLEMSKKLEDDTSEANKLLKEIEKVLPNSTRSSSNSTSSRSTIGSTIGTRTSSSDNNSGNNNVEPSQPSSEKKKTETMSSSSSSTPSATTSATTSSISPPISSCSTTTSKMSPPNHSKPSNSNSETTSQNKNQKSTIYTKPQPEPSNKDNSTIPNFVNPQVMKLVAQDETLMRGFQNPRIVNAINEIAVNPNAFMKYNNDPEVVTMFKKFTQIITNSK</sequence>
<dbReference type="InterPro" id="IPR011990">
    <property type="entry name" value="TPR-like_helical_dom_sf"/>
</dbReference>
<feature type="compositionally biased region" description="Polar residues" evidence="3">
    <location>
        <begin position="451"/>
        <end position="465"/>
    </location>
</feature>
<feature type="region of interest" description="Disordered" evidence="3">
    <location>
        <begin position="79"/>
        <end position="102"/>
    </location>
</feature>
<dbReference type="OrthoDB" id="533763at2759"/>
<keyword evidence="2" id="KW-0802">TPR repeat</keyword>
<dbReference type="Proteomes" id="UP000444721">
    <property type="component" value="Unassembled WGS sequence"/>
</dbReference>
<dbReference type="VEuPathDB" id="AmoebaDB:NfTy_003110"/>
<dbReference type="InterPro" id="IPR034649">
    <property type="entry name" value="Hip_N"/>
</dbReference>
<feature type="compositionally biased region" description="Polar residues" evidence="3">
    <location>
        <begin position="1"/>
        <end position="18"/>
    </location>
</feature>
<dbReference type="GO" id="GO:0046983">
    <property type="term" value="F:protein dimerization activity"/>
    <property type="evidence" value="ECO:0007669"/>
    <property type="project" value="InterPro"/>
</dbReference>
<dbReference type="PANTHER" id="PTHR45883:SF2">
    <property type="entry name" value="HSC70-INTERACTING PROTEIN"/>
    <property type="match status" value="1"/>
</dbReference>
<feature type="compositionally biased region" description="Low complexity" evidence="3">
    <location>
        <begin position="171"/>
        <end position="187"/>
    </location>
</feature>
<dbReference type="Gene3D" id="6.10.250.3420">
    <property type="match status" value="1"/>
</dbReference>
<organism evidence="5 6">
    <name type="scientific">Naegleria fowleri</name>
    <name type="common">Brain eating amoeba</name>
    <dbReference type="NCBI Taxonomy" id="5763"/>
    <lineage>
        <taxon>Eukaryota</taxon>
        <taxon>Discoba</taxon>
        <taxon>Heterolobosea</taxon>
        <taxon>Tetramitia</taxon>
        <taxon>Eutetramitia</taxon>
        <taxon>Vahlkampfiidae</taxon>
        <taxon>Naegleria</taxon>
    </lineage>
</organism>
<dbReference type="OMA" id="TMFKKFT"/>
<feature type="region of interest" description="Disordered" evidence="3">
    <location>
        <begin position="1"/>
        <end position="23"/>
    </location>
</feature>
<keyword evidence="6" id="KW-1185">Reference proteome</keyword>
<feature type="region of interest" description="Disordered" evidence="3">
    <location>
        <begin position="348"/>
        <end position="480"/>
    </location>
</feature>
<feature type="compositionally biased region" description="Basic and acidic residues" evidence="3">
    <location>
        <begin position="80"/>
        <end position="94"/>
    </location>
</feature>
<dbReference type="PANTHER" id="PTHR45883">
    <property type="entry name" value="HSC70-INTERACTING PROTEIN"/>
    <property type="match status" value="1"/>
</dbReference>
<evidence type="ECO:0000313" key="5">
    <source>
        <dbReference type="EMBL" id="KAF0984257.1"/>
    </source>
</evidence>
<evidence type="ECO:0000256" key="3">
    <source>
        <dbReference type="SAM" id="MobiDB-lite"/>
    </source>
</evidence>
<reference evidence="5 6" key="1">
    <citation type="journal article" date="2019" name="Sci. Rep.">
        <title>Nanopore sequencing improves the draft genome of the human pathogenic amoeba Naegleria fowleri.</title>
        <authorList>
            <person name="Liechti N."/>
            <person name="Schurch N."/>
            <person name="Bruggmann R."/>
            <person name="Wittwer M."/>
        </authorList>
    </citation>
    <scope>NUCLEOTIDE SEQUENCE [LARGE SCALE GENOMIC DNA]</scope>
    <source>
        <strain evidence="5 6">ATCC 30894</strain>
    </source>
</reference>
<dbReference type="SUPFAM" id="SSF48452">
    <property type="entry name" value="TPR-like"/>
    <property type="match status" value="1"/>
</dbReference>
<dbReference type="GO" id="GO:0030544">
    <property type="term" value="F:Hsp70 protein binding"/>
    <property type="evidence" value="ECO:0007669"/>
    <property type="project" value="TreeGrafter"/>
</dbReference>
<feature type="domain" description="Hsp70-interacting protein N-terminal" evidence="4">
    <location>
        <begin position="30"/>
        <end position="68"/>
    </location>
</feature>
<feature type="compositionally biased region" description="Low complexity" evidence="3">
    <location>
        <begin position="354"/>
        <end position="388"/>
    </location>
</feature>
<accession>A0A6A5C4N3</accession>
<dbReference type="Pfam" id="PF18253">
    <property type="entry name" value="HipN"/>
    <property type="match status" value="1"/>
</dbReference>